<name>A0ABT8A749_9PROT</name>
<evidence type="ECO:0000313" key="2">
    <source>
        <dbReference type="EMBL" id="MDN3565572.1"/>
    </source>
</evidence>
<protein>
    <submittedName>
        <fullName evidence="2">Uncharacterized protein</fullName>
    </submittedName>
</protein>
<feature type="region of interest" description="Disordered" evidence="1">
    <location>
        <begin position="142"/>
        <end position="205"/>
    </location>
</feature>
<organism evidence="2 3">
    <name type="scientific">Paeniroseomonas aquatica</name>
    <dbReference type="NCBI Taxonomy" id="373043"/>
    <lineage>
        <taxon>Bacteria</taxon>
        <taxon>Pseudomonadati</taxon>
        <taxon>Pseudomonadota</taxon>
        <taxon>Alphaproteobacteria</taxon>
        <taxon>Acetobacterales</taxon>
        <taxon>Acetobacteraceae</taxon>
        <taxon>Paeniroseomonas</taxon>
    </lineage>
</organism>
<keyword evidence="3" id="KW-1185">Reference proteome</keyword>
<evidence type="ECO:0000313" key="3">
    <source>
        <dbReference type="Proteomes" id="UP001529369"/>
    </source>
</evidence>
<dbReference type="Proteomes" id="UP001529369">
    <property type="component" value="Unassembled WGS sequence"/>
</dbReference>
<accession>A0ABT8A749</accession>
<comment type="caution">
    <text evidence="2">The sequence shown here is derived from an EMBL/GenBank/DDBJ whole genome shotgun (WGS) entry which is preliminary data.</text>
</comment>
<dbReference type="EMBL" id="JAUFPN010000149">
    <property type="protein sequence ID" value="MDN3565572.1"/>
    <property type="molecule type" value="Genomic_DNA"/>
</dbReference>
<evidence type="ECO:0000256" key="1">
    <source>
        <dbReference type="SAM" id="MobiDB-lite"/>
    </source>
</evidence>
<proteinExistence type="predicted"/>
<reference evidence="3" key="1">
    <citation type="journal article" date="2019" name="Int. J. Syst. Evol. Microbiol.">
        <title>The Global Catalogue of Microorganisms (GCM) 10K type strain sequencing project: providing services to taxonomists for standard genome sequencing and annotation.</title>
        <authorList>
            <consortium name="The Broad Institute Genomics Platform"/>
            <consortium name="The Broad Institute Genome Sequencing Center for Infectious Disease"/>
            <person name="Wu L."/>
            <person name="Ma J."/>
        </authorList>
    </citation>
    <scope>NUCLEOTIDE SEQUENCE [LARGE SCALE GENOMIC DNA]</scope>
    <source>
        <strain evidence="3">CECT 7131</strain>
    </source>
</reference>
<feature type="non-terminal residue" evidence="2">
    <location>
        <position position="1"/>
    </location>
</feature>
<gene>
    <name evidence="2" type="ORF">QWZ14_14485</name>
</gene>
<dbReference type="RefSeq" id="WP_290317419.1">
    <property type="nucleotide sequence ID" value="NZ_JAUFPN010000149.1"/>
</dbReference>
<sequence length="427" mass="44621">RLTTAPDLAKTVASLEARVADPDSLRHGGLRTRIAWAIADYERATGTRIELPADLRREIEERMVSYPGLQNPQAQAMLRETAAMTSLDLIRQVRRVVCNVAKAPDQHSAEVADQLQTLATQMRVMGGKPTPDATAVAPVVTTPAPAVDKPSSKVESGSTVAASPGPGVQPEVRADAEGKQDAGSKPAAVKPPAQEAPGQPSGARKSLANHLLSRVKPAPSDGHPPWERITSGLTERLERMETGIADRRTASVVSDAESTGRAAMTAVEGFVAGPGRVLLDRIQTSAANEAGGLESVIKEMRQGGAHAGLRTEFDAALRTPGFARSYDQAVKALDRYGAARQAQMQEFGRRGIDPSKASALERIDASLGEDAARIPGREEGKSALQELAAKAAEVLVAAVGKVRALVSGAVSTAQATASATSSPSPSP</sequence>
<feature type="compositionally biased region" description="Basic and acidic residues" evidence="1">
    <location>
        <begin position="172"/>
        <end position="182"/>
    </location>
</feature>